<reference evidence="1 2" key="1">
    <citation type="submission" date="2011-09" db="EMBL/GenBank/DDBJ databases">
        <authorList>
            <person name="Weinstock G."/>
            <person name="Sodergren E."/>
            <person name="Clifton S."/>
            <person name="Fulton L."/>
            <person name="Fulton B."/>
            <person name="Courtney L."/>
            <person name="Fronick C."/>
            <person name="Harrison M."/>
            <person name="Strong C."/>
            <person name="Farmer C."/>
            <person name="Delahaunty K."/>
            <person name="Markovic C."/>
            <person name="Hall O."/>
            <person name="Minx P."/>
            <person name="Tomlinson C."/>
            <person name="Mitreva M."/>
            <person name="Hou S."/>
            <person name="Chen J."/>
            <person name="Wollam A."/>
            <person name="Pepin K.H."/>
            <person name="Johnson M."/>
            <person name="Bhonagiri V."/>
            <person name="Zhang X."/>
            <person name="Suruliraj S."/>
            <person name="Warren W."/>
            <person name="Chinwalla A."/>
            <person name="Mardis E.R."/>
            <person name="Wilson R.K."/>
        </authorList>
    </citation>
    <scope>NUCLEOTIDE SEQUENCE [LARGE SCALE GENOMIC DNA]</scope>
    <source>
        <strain evidence="1 2">F0435</strain>
    </source>
</reference>
<proteinExistence type="predicted"/>
<sequence length="41" mass="4437">MLLGVYVPAPALQSGPNLCNKSNLVTPSKKQFIRSIPSHTE</sequence>
<evidence type="ECO:0000313" key="1">
    <source>
        <dbReference type="EMBL" id="EHO46650.1"/>
    </source>
</evidence>
<dbReference type="EMBL" id="AGRJ01000269">
    <property type="protein sequence ID" value="EHO46650.1"/>
    <property type="molecule type" value="Genomic_DNA"/>
</dbReference>
<dbReference type="AlphaFoldDB" id="H1LKK1"/>
<accession>H1LKK1</accession>
<protein>
    <submittedName>
        <fullName evidence="1">Uncharacterized protein</fullName>
    </submittedName>
</protein>
<evidence type="ECO:0000313" key="2">
    <source>
        <dbReference type="Proteomes" id="UP000005025"/>
    </source>
</evidence>
<dbReference type="Proteomes" id="UP000005025">
    <property type="component" value="Unassembled WGS sequence"/>
</dbReference>
<gene>
    <name evidence="1" type="ORF">HMPREF9104_03155</name>
</gene>
<name>H1LKK1_9LACO</name>
<comment type="caution">
    <text evidence="1">The sequence shown here is derived from an EMBL/GenBank/DDBJ whole genome shotgun (WGS) entry which is preliminary data.</text>
</comment>
<organism evidence="1 2">
    <name type="scientific">Lentilactobacillus kisonensis F0435</name>
    <dbReference type="NCBI Taxonomy" id="797516"/>
    <lineage>
        <taxon>Bacteria</taxon>
        <taxon>Bacillati</taxon>
        <taxon>Bacillota</taxon>
        <taxon>Bacilli</taxon>
        <taxon>Lactobacillales</taxon>
        <taxon>Lactobacillaceae</taxon>
        <taxon>Lentilactobacillus</taxon>
    </lineage>
</organism>
<dbReference type="HOGENOM" id="CLU_3271900_0_0_9"/>